<dbReference type="EMBL" id="JBHSCX010000004">
    <property type="protein sequence ID" value="MFC4361912.1"/>
    <property type="molecule type" value="Genomic_DNA"/>
</dbReference>
<sequence>MPLLEKTVGQLARQIPGATALFNQLGLDFCCGGNIKLKQALAEHNLDQVQVITALDSLAARGSDEKDWSSASEAELIDHILTRYHDVHREQLTELIRLANRVEHVHGDKPECPNGLALHLMLMDEELNSHMQKEEQILFPMLKTGQRVVAQGPIRVMRHEHDDHARALDKLYALTDNITLPKGACNTWRALFAGLQAFVDDLKQHIHLENNILFETPESSAQFDDVGAKQAHGVDVCCGSCGGA</sequence>
<evidence type="ECO:0000313" key="7">
    <source>
        <dbReference type="Proteomes" id="UP001595840"/>
    </source>
</evidence>
<evidence type="ECO:0000313" key="6">
    <source>
        <dbReference type="EMBL" id="MFC4361912.1"/>
    </source>
</evidence>
<dbReference type="RefSeq" id="WP_290264042.1">
    <property type="nucleotide sequence ID" value="NZ_JAUFQG010000006.1"/>
</dbReference>
<evidence type="ECO:0000256" key="3">
    <source>
        <dbReference type="ARBA" id="ARBA00022723"/>
    </source>
</evidence>
<feature type="domain" description="Hemerythrin-like" evidence="5">
    <location>
        <begin position="77"/>
        <end position="215"/>
    </location>
</feature>
<keyword evidence="7" id="KW-1185">Reference proteome</keyword>
<dbReference type="InterPro" id="IPR012312">
    <property type="entry name" value="Hemerythrin-like"/>
</dbReference>
<evidence type="ECO:0000259" key="5">
    <source>
        <dbReference type="Pfam" id="PF01814"/>
    </source>
</evidence>
<dbReference type="CDD" id="cd12108">
    <property type="entry name" value="Hr-like"/>
    <property type="match status" value="1"/>
</dbReference>
<comment type="subcellular location">
    <subcellularLocation>
        <location evidence="1">Cytoplasm</location>
    </subcellularLocation>
</comment>
<dbReference type="Pfam" id="PF04405">
    <property type="entry name" value="ScdA_N"/>
    <property type="match status" value="1"/>
</dbReference>
<dbReference type="NCBIfam" id="TIGR03652">
    <property type="entry name" value="FeS_repair_RIC"/>
    <property type="match status" value="1"/>
</dbReference>
<evidence type="ECO:0000256" key="2">
    <source>
        <dbReference type="ARBA" id="ARBA00022490"/>
    </source>
</evidence>
<name>A0ABV8V2B2_9GAMM</name>
<proteinExistence type="predicted"/>
<dbReference type="PANTHER" id="PTHR36438">
    <property type="entry name" value="IRON-SULFUR CLUSTER REPAIR PROTEIN YTFE"/>
    <property type="match status" value="1"/>
</dbReference>
<gene>
    <name evidence="6" type="primary">ytfE</name>
    <name evidence="6" type="ORF">ACFOX3_06330</name>
</gene>
<evidence type="ECO:0000256" key="1">
    <source>
        <dbReference type="ARBA" id="ARBA00004496"/>
    </source>
</evidence>
<keyword evidence="4" id="KW-0408">Iron</keyword>
<dbReference type="Pfam" id="PF01814">
    <property type="entry name" value="Hemerythrin"/>
    <property type="match status" value="1"/>
</dbReference>
<comment type="caution">
    <text evidence="6">The sequence shown here is derived from an EMBL/GenBank/DDBJ whole genome shotgun (WGS) entry which is preliminary data.</text>
</comment>
<dbReference type="Proteomes" id="UP001595840">
    <property type="component" value="Unassembled WGS sequence"/>
</dbReference>
<dbReference type="PANTHER" id="PTHR36438:SF1">
    <property type="entry name" value="IRON-SULFUR CLUSTER REPAIR PROTEIN YTFE"/>
    <property type="match status" value="1"/>
</dbReference>
<accession>A0ABV8V2B2</accession>
<organism evidence="6 7">
    <name type="scientific">Simiduia curdlanivorans</name>
    <dbReference type="NCBI Taxonomy" id="1492769"/>
    <lineage>
        <taxon>Bacteria</taxon>
        <taxon>Pseudomonadati</taxon>
        <taxon>Pseudomonadota</taxon>
        <taxon>Gammaproteobacteria</taxon>
        <taxon>Cellvibrionales</taxon>
        <taxon>Cellvibrionaceae</taxon>
        <taxon>Simiduia</taxon>
    </lineage>
</organism>
<dbReference type="InterPro" id="IPR019903">
    <property type="entry name" value="RIC_family"/>
</dbReference>
<protein>
    <submittedName>
        <fullName evidence="6">Iron-sulfur cluster repair protein YtfE</fullName>
    </submittedName>
</protein>
<dbReference type="Gene3D" id="1.20.120.520">
    <property type="entry name" value="nmb1532 protein domain like"/>
    <property type="match status" value="1"/>
</dbReference>
<keyword evidence="3" id="KW-0479">Metal-binding</keyword>
<dbReference type="NCBIfam" id="NF008221">
    <property type="entry name" value="PRK10992.1"/>
    <property type="match status" value="1"/>
</dbReference>
<evidence type="ECO:0000256" key="4">
    <source>
        <dbReference type="ARBA" id="ARBA00023004"/>
    </source>
</evidence>
<reference evidence="7" key="1">
    <citation type="journal article" date="2019" name="Int. J. Syst. Evol. Microbiol.">
        <title>The Global Catalogue of Microorganisms (GCM) 10K type strain sequencing project: providing services to taxonomists for standard genome sequencing and annotation.</title>
        <authorList>
            <consortium name="The Broad Institute Genomics Platform"/>
            <consortium name="The Broad Institute Genome Sequencing Center for Infectious Disease"/>
            <person name="Wu L."/>
            <person name="Ma J."/>
        </authorList>
    </citation>
    <scope>NUCLEOTIDE SEQUENCE [LARGE SCALE GENOMIC DNA]</scope>
    <source>
        <strain evidence="7">CECT 8570</strain>
    </source>
</reference>
<keyword evidence="2" id="KW-0963">Cytoplasm</keyword>